<evidence type="ECO:0000256" key="2">
    <source>
        <dbReference type="ARBA" id="ARBA00022723"/>
    </source>
</evidence>
<evidence type="ECO:0000256" key="4">
    <source>
        <dbReference type="ARBA" id="ARBA00023239"/>
    </source>
</evidence>
<evidence type="ECO:0000256" key="1">
    <source>
        <dbReference type="ARBA" id="ARBA00005495"/>
    </source>
</evidence>
<dbReference type="PROSITE" id="PS51891">
    <property type="entry name" value="CENP_V_GFA"/>
    <property type="match status" value="1"/>
</dbReference>
<dbReference type="Gene3D" id="3.90.1590.10">
    <property type="entry name" value="glutathione-dependent formaldehyde- activating enzyme (gfa)"/>
    <property type="match status" value="1"/>
</dbReference>
<protein>
    <submittedName>
        <fullName evidence="6">Aldehyde-activating protein</fullName>
    </submittedName>
    <submittedName>
        <fullName evidence="7">GFA family protein</fullName>
    </submittedName>
</protein>
<reference evidence="6" key="1">
    <citation type="journal article" date="2014" name="Int. J. Syst. Evol. Microbiol.">
        <title>Complete genome sequence of Corynebacterium casei LMG S-19264T (=DSM 44701T), isolated from a smear-ripened cheese.</title>
        <authorList>
            <consortium name="US DOE Joint Genome Institute (JGI-PGF)"/>
            <person name="Walter F."/>
            <person name="Albersmeier A."/>
            <person name="Kalinowski J."/>
            <person name="Ruckert C."/>
        </authorList>
    </citation>
    <scope>NUCLEOTIDE SEQUENCE</scope>
    <source>
        <strain evidence="6">KCTC 12343</strain>
    </source>
</reference>
<dbReference type="RefSeq" id="WP_131144758.1">
    <property type="nucleotide sequence ID" value="NZ_BMWV01000002.1"/>
</dbReference>
<dbReference type="OrthoDB" id="327703at2"/>
<name>A0A411WV39_9BURK</name>
<feature type="domain" description="CENP-V/GFA" evidence="5">
    <location>
        <begin position="2"/>
        <end position="109"/>
    </location>
</feature>
<dbReference type="SUPFAM" id="SSF51316">
    <property type="entry name" value="Mss4-like"/>
    <property type="match status" value="1"/>
</dbReference>
<dbReference type="AlphaFoldDB" id="A0A411WV39"/>
<evidence type="ECO:0000313" key="7">
    <source>
        <dbReference type="EMBL" id="QBI00626.1"/>
    </source>
</evidence>
<dbReference type="Pfam" id="PF04828">
    <property type="entry name" value="GFA"/>
    <property type="match status" value="1"/>
</dbReference>
<evidence type="ECO:0000259" key="5">
    <source>
        <dbReference type="PROSITE" id="PS51891"/>
    </source>
</evidence>
<dbReference type="InterPro" id="IPR006913">
    <property type="entry name" value="CENP-V/GFA"/>
</dbReference>
<reference evidence="7 8" key="2">
    <citation type="submission" date="2019-02" db="EMBL/GenBank/DDBJ databases">
        <title>Draft Genome Sequences of Six Type Strains of the Genus Massilia.</title>
        <authorList>
            <person name="Miess H."/>
            <person name="Frediansyhah A."/>
            <person name="Gross H."/>
        </authorList>
    </citation>
    <scope>NUCLEOTIDE SEQUENCE [LARGE SCALE GENOMIC DNA]</scope>
    <source>
        <strain evidence="7 8">DSM 17472</strain>
    </source>
</reference>
<dbReference type="InterPro" id="IPR011057">
    <property type="entry name" value="Mss4-like_sf"/>
</dbReference>
<sequence length="137" mass="14941">MHQGGCFCGAVRYLVTAEPFNSTLCHCTMCRRASGAPCVAWFSVPRAGLQFTAGSLAYYASSAGVQRGFCAGCGTQVTFEDARCRGELDVTTASLDDPELVPPGDHTYMQSHLRWLQLADTLPRYLRTRGESVRDIP</sequence>
<reference evidence="6" key="3">
    <citation type="submission" date="2022-12" db="EMBL/GenBank/DDBJ databases">
        <authorList>
            <person name="Sun Q."/>
            <person name="Kim S."/>
        </authorList>
    </citation>
    <scope>NUCLEOTIDE SEQUENCE</scope>
    <source>
        <strain evidence="6">KCTC 12343</strain>
    </source>
</reference>
<dbReference type="Proteomes" id="UP000292307">
    <property type="component" value="Chromosome"/>
</dbReference>
<keyword evidence="3" id="KW-0862">Zinc</keyword>
<dbReference type="Proteomes" id="UP000628442">
    <property type="component" value="Unassembled WGS sequence"/>
</dbReference>
<dbReference type="EMBL" id="CP036401">
    <property type="protein sequence ID" value="QBI00626.1"/>
    <property type="molecule type" value="Genomic_DNA"/>
</dbReference>
<keyword evidence="2" id="KW-0479">Metal-binding</keyword>
<dbReference type="PANTHER" id="PTHR33337:SF40">
    <property type="entry name" value="CENP-V_GFA DOMAIN-CONTAINING PROTEIN-RELATED"/>
    <property type="match status" value="1"/>
</dbReference>
<keyword evidence="4" id="KW-0456">Lyase</keyword>
<evidence type="ECO:0000313" key="6">
    <source>
        <dbReference type="EMBL" id="GGY31888.1"/>
    </source>
</evidence>
<accession>A0A411WV39</accession>
<organism evidence="6 9">
    <name type="scientific">Pseudoduganella albidiflava</name>
    <dbReference type="NCBI Taxonomy" id="321983"/>
    <lineage>
        <taxon>Bacteria</taxon>
        <taxon>Pseudomonadati</taxon>
        <taxon>Pseudomonadota</taxon>
        <taxon>Betaproteobacteria</taxon>
        <taxon>Burkholderiales</taxon>
        <taxon>Oxalobacteraceae</taxon>
        <taxon>Telluria group</taxon>
        <taxon>Pseudoduganella</taxon>
    </lineage>
</organism>
<evidence type="ECO:0000256" key="3">
    <source>
        <dbReference type="ARBA" id="ARBA00022833"/>
    </source>
</evidence>
<dbReference type="PANTHER" id="PTHR33337">
    <property type="entry name" value="GFA DOMAIN-CONTAINING PROTEIN"/>
    <property type="match status" value="1"/>
</dbReference>
<evidence type="ECO:0000313" key="9">
    <source>
        <dbReference type="Proteomes" id="UP000628442"/>
    </source>
</evidence>
<gene>
    <name evidence="6" type="primary">gfaA</name>
    <name evidence="7" type="ORF">EYF70_06940</name>
    <name evidence="6" type="ORF">GCM10007387_12500</name>
</gene>
<evidence type="ECO:0000313" key="8">
    <source>
        <dbReference type="Proteomes" id="UP000292307"/>
    </source>
</evidence>
<comment type="similarity">
    <text evidence="1">Belongs to the Gfa family.</text>
</comment>
<dbReference type="EMBL" id="BMWV01000002">
    <property type="protein sequence ID" value="GGY31888.1"/>
    <property type="molecule type" value="Genomic_DNA"/>
</dbReference>
<dbReference type="GO" id="GO:0046872">
    <property type="term" value="F:metal ion binding"/>
    <property type="evidence" value="ECO:0007669"/>
    <property type="project" value="UniProtKB-KW"/>
</dbReference>
<keyword evidence="8" id="KW-1185">Reference proteome</keyword>
<dbReference type="GO" id="GO:0016846">
    <property type="term" value="F:carbon-sulfur lyase activity"/>
    <property type="evidence" value="ECO:0007669"/>
    <property type="project" value="InterPro"/>
</dbReference>
<proteinExistence type="inferred from homology"/>